<feature type="non-terminal residue" evidence="1">
    <location>
        <position position="38"/>
    </location>
</feature>
<gene>
    <name evidence="1" type="ORF">X975_25491</name>
</gene>
<evidence type="ECO:0000313" key="1">
    <source>
        <dbReference type="EMBL" id="KFM81735.1"/>
    </source>
</evidence>
<organism evidence="1 2">
    <name type="scientific">Stegodyphus mimosarum</name>
    <name type="common">African social velvet spider</name>
    <dbReference type="NCBI Taxonomy" id="407821"/>
    <lineage>
        <taxon>Eukaryota</taxon>
        <taxon>Metazoa</taxon>
        <taxon>Ecdysozoa</taxon>
        <taxon>Arthropoda</taxon>
        <taxon>Chelicerata</taxon>
        <taxon>Arachnida</taxon>
        <taxon>Araneae</taxon>
        <taxon>Araneomorphae</taxon>
        <taxon>Entelegynae</taxon>
        <taxon>Eresoidea</taxon>
        <taxon>Eresidae</taxon>
        <taxon>Stegodyphus</taxon>
    </lineage>
</organism>
<proteinExistence type="predicted"/>
<keyword evidence="2" id="KW-1185">Reference proteome</keyword>
<sequence>MINMWKSLYTEQLNKLFLIRMPFFDLLRRNMCRMIYMK</sequence>
<accession>A0A087UWJ6</accession>
<protein>
    <submittedName>
        <fullName evidence="1">Uncharacterized protein</fullName>
    </submittedName>
</protein>
<dbReference type="EMBL" id="KK122005">
    <property type="protein sequence ID" value="KFM81735.1"/>
    <property type="molecule type" value="Genomic_DNA"/>
</dbReference>
<name>A0A087UWJ6_STEMI</name>
<dbReference type="Proteomes" id="UP000054359">
    <property type="component" value="Unassembled WGS sequence"/>
</dbReference>
<dbReference type="AlphaFoldDB" id="A0A087UWJ6"/>
<evidence type="ECO:0000313" key="2">
    <source>
        <dbReference type="Proteomes" id="UP000054359"/>
    </source>
</evidence>
<reference evidence="1 2" key="1">
    <citation type="submission" date="2013-11" db="EMBL/GenBank/DDBJ databases">
        <title>Genome sequencing of Stegodyphus mimosarum.</title>
        <authorList>
            <person name="Bechsgaard J."/>
        </authorList>
    </citation>
    <scope>NUCLEOTIDE SEQUENCE [LARGE SCALE GENOMIC DNA]</scope>
</reference>